<feature type="compositionally biased region" description="Polar residues" evidence="1">
    <location>
        <begin position="34"/>
        <end position="48"/>
    </location>
</feature>
<accession>A0A9W8X4G5</accession>
<feature type="region of interest" description="Disordered" evidence="1">
    <location>
        <begin position="31"/>
        <end position="74"/>
    </location>
</feature>
<comment type="caution">
    <text evidence="2">The sequence shown here is derived from an EMBL/GenBank/DDBJ whole genome shotgun (WGS) entry which is preliminary data.</text>
</comment>
<sequence length="871" mass="98793">MSGFPQYSYPPQQFYYEPSAFELAPNVARRSKTPTDSMINHSGLSPANYSPGPLITTPPPLSRNPSQQPLPAKEQVPDQVYWDNGSFSNSPTSVRTPDNDSFEVEMLDNPDMRSFYQQDSNIMSTQASHNNVQAVDSTMFFSDQVLHDAFNSTLAQQQQLQSQFNMQNLQQQNMMATQQPNTLFNPNYTTQPQVHVQQQQQAPWNGQATPRFGGVPQTGHTMFDPASDPTLYTQFLNNNDVNSWTANFTDPNFLVSPSEPMIPPQDMMFGFTAQGHQHRGSQSSFIQSPVELRFNGTLQSPTQPTFVNYDASSALITDNYIVPNQDQFVPPSPSTSSVGQYSQSLYQPVPSPHASAPSPGSSDGKHSYQQADFEMFDTLPAHHPNASMFPPQSSSRGSASPGQPIPEISFDASPEPEQVRRESTSKAMSKSGGRALGTHLDPRVAKSAHDMRKIVACWHCVLQRDKCGPGDTCERCLKRSQRPNADCGLGCSRVKLIDLTAAFIPHLVSQMHEDQFLTQYVSQHIHQWNSLELTVMMTCGQDKMPRIPVKVYEFVPKGDALIQQIQYRTDPGSNKRMMHRKQSPPLGMVHINYNEEKKYEKYVSDIADNHLDAFGELCWMEDDNDFQQKLFRLMTRVKPKNEDEAKLFREVNRLIIVTFIMSHTLTIAPETKYATLSRMHSFNGRNESYASPRMTNRQLKYFFSRVQRTIQNSLLNKLQQVFKSSKGCDKWLAAFMTIVGMCMALEDQQKTIHLVQTTKTQTEGLDNRDAQALADHANREIDEQAHFIQQIFRWKYNRKHNPLLNSDHDWEKEAGFGDASSVSFVRQVAQLVKENTDYLQQRLAVSISSDNQTKYSSRLVSKFLMSFWMPQ</sequence>
<gene>
    <name evidence="2" type="ORF">N0V87_002413</name>
</gene>
<dbReference type="OrthoDB" id="4226666at2759"/>
<dbReference type="AlphaFoldDB" id="A0A9W8X4G5"/>
<feature type="compositionally biased region" description="Polar residues" evidence="1">
    <location>
        <begin position="334"/>
        <end position="346"/>
    </location>
</feature>
<proteinExistence type="predicted"/>
<dbReference type="PANTHER" id="PTHR35392">
    <property type="entry name" value="ZN(II)2CYS6 TRANSCRIPTION FACTOR (EUROFUNG)-RELATED-RELATED"/>
    <property type="match status" value="1"/>
</dbReference>
<dbReference type="InterPro" id="IPR052973">
    <property type="entry name" value="Fungal_sec-metab_reg_TF"/>
</dbReference>
<evidence type="ECO:0000256" key="1">
    <source>
        <dbReference type="SAM" id="MobiDB-lite"/>
    </source>
</evidence>
<protein>
    <submittedName>
        <fullName evidence="2">Uncharacterized protein</fullName>
    </submittedName>
</protein>
<dbReference type="Proteomes" id="UP001140562">
    <property type="component" value="Unassembled WGS sequence"/>
</dbReference>
<name>A0A9W8X4G5_9PLEO</name>
<evidence type="ECO:0000313" key="2">
    <source>
        <dbReference type="EMBL" id="KAJ4340429.1"/>
    </source>
</evidence>
<dbReference type="PANTHER" id="PTHR35392:SF1">
    <property type="entry name" value="ZN(II)2CYS6 TRANSCRIPTION FACTOR (EUROFUNG)"/>
    <property type="match status" value="1"/>
</dbReference>
<feature type="compositionally biased region" description="Low complexity" evidence="1">
    <location>
        <begin position="352"/>
        <end position="362"/>
    </location>
</feature>
<keyword evidence="3" id="KW-1185">Reference proteome</keyword>
<reference evidence="2" key="1">
    <citation type="submission" date="2022-10" db="EMBL/GenBank/DDBJ databases">
        <title>Tapping the CABI collections for fungal endophytes: first genome assemblies for Collariella, Neodidymelliopsis, Ascochyta clinopodiicola, Didymella pomorum, Didymosphaeria variabile, Neocosmospora piperis and Neocucurbitaria cava.</title>
        <authorList>
            <person name="Hill R."/>
        </authorList>
    </citation>
    <scope>NUCLEOTIDE SEQUENCE</scope>
    <source>
        <strain evidence="2">IMI 360193</strain>
    </source>
</reference>
<dbReference type="EMBL" id="JAPEUV010000016">
    <property type="protein sequence ID" value="KAJ4340429.1"/>
    <property type="molecule type" value="Genomic_DNA"/>
</dbReference>
<feature type="compositionally biased region" description="Polar residues" evidence="1">
    <location>
        <begin position="390"/>
        <end position="401"/>
    </location>
</feature>
<feature type="region of interest" description="Disordered" evidence="1">
    <location>
        <begin position="380"/>
        <end position="440"/>
    </location>
</feature>
<organism evidence="2 3">
    <name type="scientific">Didymella glomerata</name>
    <dbReference type="NCBI Taxonomy" id="749621"/>
    <lineage>
        <taxon>Eukaryota</taxon>
        <taxon>Fungi</taxon>
        <taxon>Dikarya</taxon>
        <taxon>Ascomycota</taxon>
        <taxon>Pezizomycotina</taxon>
        <taxon>Dothideomycetes</taxon>
        <taxon>Pleosporomycetidae</taxon>
        <taxon>Pleosporales</taxon>
        <taxon>Pleosporineae</taxon>
        <taxon>Didymellaceae</taxon>
        <taxon>Didymella</taxon>
    </lineage>
</organism>
<feature type="region of interest" description="Disordered" evidence="1">
    <location>
        <begin position="326"/>
        <end position="367"/>
    </location>
</feature>
<evidence type="ECO:0000313" key="3">
    <source>
        <dbReference type="Proteomes" id="UP001140562"/>
    </source>
</evidence>